<keyword evidence="2" id="KW-1185">Reference proteome</keyword>
<name>A0ABP8US94_9ACTN</name>
<reference evidence="2" key="1">
    <citation type="journal article" date="2019" name="Int. J. Syst. Evol. Microbiol.">
        <title>The Global Catalogue of Microorganisms (GCM) 10K type strain sequencing project: providing services to taxonomists for standard genome sequencing and annotation.</title>
        <authorList>
            <consortium name="The Broad Institute Genomics Platform"/>
            <consortium name="The Broad Institute Genome Sequencing Center for Infectious Disease"/>
            <person name="Wu L."/>
            <person name="Ma J."/>
        </authorList>
    </citation>
    <scope>NUCLEOTIDE SEQUENCE [LARGE SCALE GENOMIC DNA]</scope>
    <source>
        <strain evidence="2">JCM 17939</strain>
    </source>
</reference>
<protein>
    <submittedName>
        <fullName evidence="1">Uncharacterized protein</fullName>
    </submittedName>
</protein>
<organism evidence="1 2">
    <name type="scientific">Actinoallomurus vinaceus</name>
    <dbReference type="NCBI Taxonomy" id="1080074"/>
    <lineage>
        <taxon>Bacteria</taxon>
        <taxon>Bacillati</taxon>
        <taxon>Actinomycetota</taxon>
        <taxon>Actinomycetes</taxon>
        <taxon>Streptosporangiales</taxon>
        <taxon>Thermomonosporaceae</taxon>
        <taxon>Actinoallomurus</taxon>
    </lineage>
</organism>
<proteinExistence type="predicted"/>
<accession>A0ABP8US94</accession>
<dbReference type="EMBL" id="BAABHK010000023">
    <property type="protein sequence ID" value="GAA4638501.1"/>
    <property type="molecule type" value="Genomic_DNA"/>
</dbReference>
<dbReference type="Proteomes" id="UP001501442">
    <property type="component" value="Unassembled WGS sequence"/>
</dbReference>
<dbReference type="RefSeq" id="WP_345441966.1">
    <property type="nucleotide sequence ID" value="NZ_BAABHK010000023.1"/>
</dbReference>
<evidence type="ECO:0000313" key="1">
    <source>
        <dbReference type="EMBL" id="GAA4638501.1"/>
    </source>
</evidence>
<dbReference type="PROSITE" id="PS51257">
    <property type="entry name" value="PROKAR_LIPOPROTEIN"/>
    <property type="match status" value="1"/>
</dbReference>
<gene>
    <name evidence="1" type="ORF">GCM10023196_096520</name>
</gene>
<comment type="caution">
    <text evidence="1">The sequence shown here is derived from an EMBL/GenBank/DDBJ whole genome shotgun (WGS) entry which is preliminary data.</text>
</comment>
<sequence length="180" mass="19300">MPRRSLAQVTHSVASCPVGWLAAGDGWRAVALSLLRLGCDWPALEELAAAASPPPQAEDDVVARIAVQAREEMGEVAALPFWDTVCGLVARSWRLGACDAIDALYSLDALWFTARDFDTSTCRSTGLGLQLIGEGVGLKESIAHVDVTRDTITLLTEADQLIPADVRDAQLCEALLETLR</sequence>
<evidence type="ECO:0000313" key="2">
    <source>
        <dbReference type="Proteomes" id="UP001501442"/>
    </source>
</evidence>